<gene>
    <name evidence="2" type="ORF">OEV98_01555</name>
</gene>
<dbReference type="Pfam" id="PF17259">
    <property type="entry name" value="DUF5325"/>
    <property type="match status" value="1"/>
</dbReference>
<organism evidence="2 3">
    <name type="scientific">Perspicuibacillus lycopersici</name>
    <dbReference type="NCBI Taxonomy" id="1325689"/>
    <lineage>
        <taxon>Bacteria</taxon>
        <taxon>Bacillati</taxon>
        <taxon>Bacillota</taxon>
        <taxon>Bacilli</taxon>
        <taxon>Bacillales</taxon>
        <taxon>Bacillaceae</taxon>
        <taxon>Perspicuibacillus</taxon>
    </lineage>
</organism>
<dbReference type="RefSeq" id="WP_263071381.1">
    <property type="nucleotide sequence ID" value="NZ_JAOUSF010000001.1"/>
</dbReference>
<keyword evidence="1" id="KW-1133">Transmembrane helix</keyword>
<comment type="caution">
    <text evidence="2">The sequence shown here is derived from an EMBL/GenBank/DDBJ whole genome shotgun (WGS) entry which is preliminary data.</text>
</comment>
<keyword evidence="3" id="KW-1185">Reference proteome</keyword>
<keyword evidence="1" id="KW-0472">Membrane</keyword>
<feature type="transmembrane region" description="Helical" evidence="1">
    <location>
        <begin position="7"/>
        <end position="25"/>
    </location>
</feature>
<sequence>MKNIKWNFFFYSIIAVFSMVGIGIAIGLQNIVLGIVFTLIVIIVMGRGFQTKKKMRELGKL</sequence>
<evidence type="ECO:0000313" key="3">
    <source>
        <dbReference type="Proteomes" id="UP001209318"/>
    </source>
</evidence>
<dbReference type="InterPro" id="IPR035211">
    <property type="entry name" value="DUF5325"/>
</dbReference>
<evidence type="ECO:0000256" key="1">
    <source>
        <dbReference type="SAM" id="Phobius"/>
    </source>
</evidence>
<dbReference type="Proteomes" id="UP001209318">
    <property type="component" value="Unassembled WGS sequence"/>
</dbReference>
<dbReference type="AlphaFoldDB" id="A0AAE3IRU0"/>
<proteinExistence type="predicted"/>
<accession>A0AAE3IRU0</accession>
<reference evidence="2" key="1">
    <citation type="submission" date="2022-10" db="EMBL/GenBank/DDBJ databases">
        <title>Description of Fervidibacillus gen. nov. in the family Fervidibacillaceae fam. nov. with two species, Fervidibacillus albus sp. nov., and Fervidibacillus halotolerans sp. nov., isolated from tidal flat sediments.</title>
        <authorList>
            <person name="Kwon K.K."/>
            <person name="Yang S.-H."/>
        </authorList>
    </citation>
    <scope>NUCLEOTIDE SEQUENCE</scope>
    <source>
        <strain evidence="2">JCM 19140</strain>
    </source>
</reference>
<protein>
    <submittedName>
        <fullName evidence="2">YlaF family protein</fullName>
    </submittedName>
</protein>
<feature type="transmembrane region" description="Helical" evidence="1">
    <location>
        <begin position="31"/>
        <end position="49"/>
    </location>
</feature>
<name>A0AAE3IRU0_9BACI</name>
<keyword evidence="1" id="KW-0812">Transmembrane</keyword>
<evidence type="ECO:0000313" key="2">
    <source>
        <dbReference type="EMBL" id="MCU9612246.1"/>
    </source>
</evidence>
<dbReference type="EMBL" id="JAOUSF010000001">
    <property type="protein sequence ID" value="MCU9612246.1"/>
    <property type="molecule type" value="Genomic_DNA"/>
</dbReference>